<keyword evidence="5 7" id="KW-1133">Transmembrane helix</keyword>
<comment type="caution">
    <text evidence="9">The sequence shown here is derived from an EMBL/GenBank/DDBJ whole genome shotgun (WGS) entry which is preliminary data.</text>
</comment>
<evidence type="ECO:0000256" key="4">
    <source>
        <dbReference type="ARBA" id="ARBA00022692"/>
    </source>
</evidence>
<dbReference type="EMBL" id="NRRL01000025">
    <property type="protein sequence ID" value="MBK1668537.1"/>
    <property type="molecule type" value="Genomic_DNA"/>
</dbReference>
<evidence type="ECO:0000256" key="7">
    <source>
        <dbReference type="RuleBase" id="RU363032"/>
    </source>
</evidence>
<keyword evidence="4 7" id="KW-0812">Transmembrane</keyword>
<evidence type="ECO:0000256" key="1">
    <source>
        <dbReference type="ARBA" id="ARBA00004651"/>
    </source>
</evidence>
<proteinExistence type="inferred from homology"/>
<feature type="transmembrane region" description="Helical" evidence="7">
    <location>
        <begin position="228"/>
        <end position="250"/>
    </location>
</feature>
<protein>
    <submittedName>
        <fullName evidence="9">ABC transporter permease</fullName>
    </submittedName>
</protein>
<evidence type="ECO:0000256" key="5">
    <source>
        <dbReference type="ARBA" id="ARBA00022989"/>
    </source>
</evidence>
<feature type="domain" description="ABC transmembrane type-1" evidence="8">
    <location>
        <begin position="66"/>
        <end position="246"/>
    </location>
</feature>
<dbReference type="Gene3D" id="1.10.3720.10">
    <property type="entry name" value="MetI-like"/>
    <property type="match status" value="1"/>
</dbReference>
<feature type="transmembrane region" description="Helical" evidence="7">
    <location>
        <begin position="103"/>
        <end position="124"/>
    </location>
</feature>
<evidence type="ECO:0000256" key="6">
    <source>
        <dbReference type="ARBA" id="ARBA00023136"/>
    </source>
</evidence>
<accession>A0ABS1DEK6</accession>
<sequence length="259" mass="28078">MASSTEAPARSAFLGERWHRPASLVGLIGLWGLAAVLVGDALFPGPAQVAGELLRQVAAGELLFHVGVTLGRVAVSFVLAMLAGCAVGVAMGLWPTVNRLADGLLLVLLNVPALVTIILCYVWLGLTETAAVLAVAINKTPMVAVNMREGARVLDPAYAELARVYRFGRWKTLRHVVVPQLAPYLLASTRNGLALIWKIVLVVELLGRSNGVGFKLQLYFQLFRIDSLLAYSIAFIVCVLAIEFAVLQPLEKRISRWQR</sequence>
<comment type="similarity">
    <text evidence="7">Belongs to the binding-protein-dependent transport system permease family.</text>
</comment>
<dbReference type="PROSITE" id="PS50928">
    <property type="entry name" value="ABC_TM1"/>
    <property type="match status" value="1"/>
</dbReference>
<evidence type="ECO:0000256" key="2">
    <source>
        <dbReference type="ARBA" id="ARBA00022448"/>
    </source>
</evidence>
<keyword evidence="2 7" id="KW-0813">Transport</keyword>
<name>A0ABS1DEK6_9PROT</name>
<feature type="transmembrane region" description="Helical" evidence="7">
    <location>
        <begin position="21"/>
        <end position="43"/>
    </location>
</feature>
<dbReference type="Pfam" id="PF00528">
    <property type="entry name" value="BPD_transp_1"/>
    <property type="match status" value="1"/>
</dbReference>
<dbReference type="InterPro" id="IPR035906">
    <property type="entry name" value="MetI-like_sf"/>
</dbReference>
<dbReference type="PANTHER" id="PTHR30151">
    <property type="entry name" value="ALKANE SULFONATE ABC TRANSPORTER-RELATED, MEMBRANE SUBUNIT"/>
    <property type="match status" value="1"/>
</dbReference>
<evidence type="ECO:0000259" key="8">
    <source>
        <dbReference type="PROSITE" id="PS50928"/>
    </source>
</evidence>
<comment type="subcellular location">
    <subcellularLocation>
        <location evidence="1 7">Cell membrane</location>
        <topology evidence="1 7">Multi-pass membrane protein</topology>
    </subcellularLocation>
</comment>
<reference evidence="9 10" key="1">
    <citation type="journal article" date="2020" name="Microorganisms">
        <title>Osmotic Adaptation and Compatible Solute Biosynthesis of Phototrophic Bacteria as Revealed from Genome Analyses.</title>
        <authorList>
            <person name="Imhoff J.F."/>
            <person name="Rahn T."/>
            <person name="Kunzel S."/>
            <person name="Keller A."/>
            <person name="Neulinger S.C."/>
        </authorList>
    </citation>
    <scope>NUCLEOTIDE SEQUENCE [LARGE SCALE GENOMIC DNA]</scope>
    <source>
        <strain evidence="9 10">DSM 9895</strain>
    </source>
</reference>
<keyword evidence="10" id="KW-1185">Reference proteome</keyword>
<feature type="transmembrane region" description="Helical" evidence="7">
    <location>
        <begin position="63"/>
        <end position="91"/>
    </location>
</feature>
<evidence type="ECO:0000313" key="10">
    <source>
        <dbReference type="Proteomes" id="UP001296873"/>
    </source>
</evidence>
<keyword evidence="3" id="KW-1003">Cell membrane</keyword>
<evidence type="ECO:0000256" key="3">
    <source>
        <dbReference type="ARBA" id="ARBA00022475"/>
    </source>
</evidence>
<dbReference type="SUPFAM" id="SSF161098">
    <property type="entry name" value="MetI-like"/>
    <property type="match status" value="1"/>
</dbReference>
<dbReference type="RefSeq" id="WP_200340851.1">
    <property type="nucleotide sequence ID" value="NZ_NRRL01000025.1"/>
</dbReference>
<evidence type="ECO:0000313" key="9">
    <source>
        <dbReference type="EMBL" id="MBK1668537.1"/>
    </source>
</evidence>
<dbReference type="Proteomes" id="UP001296873">
    <property type="component" value="Unassembled WGS sequence"/>
</dbReference>
<organism evidence="9 10">
    <name type="scientific">Rhodovibrio sodomensis</name>
    <dbReference type="NCBI Taxonomy" id="1088"/>
    <lineage>
        <taxon>Bacteria</taxon>
        <taxon>Pseudomonadati</taxon>
        <taxon>Pseudomonadota</taxon>
        <taxon>Alphaproteobacteria</taxon>
        <taxon>Rhodospirillales</taxon>
        <taxon>Rhodovibrionaceae</taxon>
        <taxon>Rhodovibrio</taxon>
    </lineage>
</organism>
<dbReference type="CDD" id="cd06261">
    <property type="entry name" value="TM_PBP2"/>
    <property type="match status" value="1"/>
</dbReference>
<keyword evidence="6 7" id="KW-0472">Membrane</keyword>
<dbReference type="PANTHER" id="PTHR30151:SF38">
    <property type="entry name" value="ALIPHATIC SULFONATES TRANSPORT PERMEASE PROTEIN SSUC-RELATED"/>
    <property type="match status" value="1"/>
</dbReference>
<gene>
    <name evidence="9" type="ORF">CKO28_10885</name>
</gene>
<dbReference type="InterPro" id="IPR000515">
    <property type="entry name" value="MetI-like"/>
</dbReference>